<dbReference type="Pfam" id="PF14559">
    <property type="entry name" value="TPR_19"/>
    <property type="match status" value="1"/>
</dbReference>
<organism evidence="1 2">
    <name type="scientific">Blastomonas marina</name>
    <dbReference type="NCBI Taxonomy" id="1867408"/>
    <lineage>
        <taxon>Bacteria</taxon>
        <taxon>Pseudomonadati</taxon>
        <taxon>Pseudomonadota</taxon>
        <taxon>Alphaproteobacteria</taxon>
        <taxon>Sphingomonadales</taxon>
        <taxon>Sphingomonadaceae</taxon>
        <taxon>Blastomonas</taxon>
    </lineage>
</organism>
<sequence length="372" mass="39236">MPALLVAAVPLPIAAQDAAATRTAQLDAAGEAREAGDFATARRILLALLAATPDDPDLLRRLAMIEAGAGNLAQAQARIDRAAALAPGDLDVALARAYILYWRGEFAAAQDAVDTIGVRDPDYPELAALRDNLARHARADGVRLRSLAVSGSVSDIAFANRAGQTWTGQSVAIAVDAGRANTLTFGLEREDRGPVDTQLSGRFDHRIGNGLLYVAATAVPSADFREEWSLAAGGEIAATDRVAASIDLRYAEYVTGSIVALQPGLRFDLWRGLAVTGRAINLFGGGEGYRLGGYLRLDYHPSNGPSAFAIGASYPDVEADGVRQLRSAAVGLTLPLADRVALTAATSYDDRENSYRRLSGTIALTYRFGGAR</sequence>
<dbReference type="NCBIfam" id="TIGR04390">
    <property type="entry name" value="OMP_YaiO_dom"/>
    <property type="match status" value="1"/>
</dbReference>
<reference evidence="2" key="1">
    <citation type="journal article" date="2019" name="Int. J. Syst. Evol. Microbiol.">
        <title>The Global Catalogue of Microorganisms (GCM) 10K type strain sequencing project: providing services to taxonomists for standard genome sequencing and annotation.</title>
        <authorList>
            <consortium name="The Broad Institute Genomics Platform"/>
            <consortium name="The Broad Institute Genome Sequencing Center for Infectious Disease"/>
            <person name="Wu L."/>
            <person name="Ma J."/>
        </authorList>
    </citation>
    <scope>NUCLEOTIDE SEQUENCE [LARGE SCALE GENOMIC DNA]</scope>
    <source>
        <strain evidence="2">CGMCC 1.15297</strain>
    </source>
</reference>
<keyword evidence="2" id="KW-1185">Reference proteome</keyword>
<accession>A0ABQ1FFC7</accession>
<evidence type="ECO:0000313" key="1">
    <source>
        <dbReference type="EMBL" id="GGA10650.1"/>
    </source>
</evidence>
<dbReference type="InterPro" id="IPR011990">
    <property type="entry name" value="TPR-like_helical_dom_sf"/>
</dbReference>
<evidence type="ECO:0008006" key="3">
    <source>
        <dbReference type="Google" id="ProtNLM"/>
    </source>
</evidence>
<dbReference type="EMBL" id="BMID01000001">
    <property type="protein sequence ID" value="GGA10650.1"/>
    <property type="molecule type" value="Genomic_DNA"/>
</dbReference>
<comment type="caution">
    <text evidence="1">The sequence shown here is derived from an EMBL/GenBank/DDBJ whole genome shotgun (WGS) entry which is preliminary data.</text>
</comment>
<dbReference type="Gene3D" id="1.25.40.10">
    <property type="entry name" value="Tetratricopeptide repeat domain"/>
    <property type="match status" value="1"/>
</dbReference>
<dbReference type="SUPFAM" id="SSF56935">
    <property type="entry name" value="Porins"/>
    <property type="match status" value="1"/>
</dbReference>
<name>A0ABQ1FFC7_9SPHN</name>
<dbReference type="SUPFAM" id="SSF48452">
    <property type="entry name" value="TPR-like"/>
    <property type="match status" value="1"/>
</dbReference>
<gene>
    <name evidence="1" type="ORF">GCM10010923_21530</name>
</gene>
<proteinExistence type="predicted"/>
<protein>
    <recommendedName>
        <fullName evidence="3">YaiO family outer membrane beta-barrel protein</fullName>
    </recommendedName>
</protein>
<evidence type="ECO:0000313" key="2">
    <source>
        <dbReference type="Proteomes" id="UP000603317"/>
    </source>
</evidence>
<dbReference type="InterPro" id="IPR030887">
    <property type="entry name" value="Beta-barrel_YaiO"/>
</dbReference>
<dbReference type="Proteomes" id="UP000603317">
    <property type="component" value="Unassembled WGS sequence"/>
</dbReference>